<evidence type="ECO:0000256" key="1">
    <source>
        <dbReference type="SAM" id="MobiDB-lite"/>
    </source>
</evidence>
<proteinExistence type="predicted"/>
<dbReference type="EMBL" id="WHWC01000002">
    <property type="protein sequence ID" value="KAG8387352.1"/>
    <property type="molecule type" value="Genomic_DNA"/>
</dbReference>
<dbReference type="Proteomes" id="UP000826271">
    <property type="component" value="Unassembled WGS sequence"/>
</dbReference>
<dbReference type="Pfam" id="PF05553">
    <property type="entry name" value="DUF761"/>
    <property type="match status" value="2"/>
</dbReference>
<dbReference type="PANTHER" id="PTHR33098:SF53">
    <property type="entry name" value="OS05G0540900 PROTEIN"/>
    <property type="match status" value="1"/>
</dbReference>
<gene>
    <name evidence="2" type="ORF">BUALT_Bualt02G0012500</name>
</gene>
<name>A0AAV6Y4I8_9LAMI</name>
<reference evidence="2" key="1">
    <citation type="submission" date="2019-10" db="EMBL/GenBank/DDBJ databases">
        <authorList>
            <person name="Zhang R."/>
            <person name="Pan Y."/>
            <person name="Wang J."/>
            <person name="Ma R."/>
            <person name="Yu S."/>
        </authorList>
    </citation>
    <scope>NUCLEOTIDE SEQUENCE</scope>
    <source>
        <strain evidence="2">LA-IB0</strain>
        <tissue evidence="2">Leaf</tissue>
    </source>
</reference>
<dbReference type="AlphaFoldDB" id="A0AAV6Y4I8"/>
<protein>
    <submittedName>
        <fullName evidence="2">Uncharacterized protein</fullName>
    </submittedName>
</protein>
<comment type="caution">
    <text evidence="2">The sequence shown here is derived from an EMBL/GenBank/DDBJ whole genome shotgun (WGS) entry which is preliminary data.</text>
</comment>
<evidence type="ECO:0000313" key="2">
    <source>
        <dbReference type="EMBL" id="KAG8387352.1"/>
    </source>
</evidence>
<evidence type="ECO:0000313" key="3">
    <source>
        <dbReference type="Proteomes" id="UP000826271"/>
    </source>
</evidence>
<dbReference type="PANTHER" id="PTHR33098">
    <property type="entry name" value="COTTON FIBER (DUF761)"/>
    <property type="match status" value="1"/>
</dbReference>
<sequence>MDHHQEGSSNGRLEDIAERRKLIARGVFNVEDVNKQADEFIKNFRKQLRFERLESLKRRQSEGSEGTLPAYAADGVVPKDSSTGGCRKIDDKVERRRMVLNLMRQFVVDDVNKQADDFIKNFQKQLKFEREESLRRRYSPGNTKN</sequence>
<dbReference type="InterPro" id="IPR008480">
    <property type="entry name" value="DUF761_pln"/>
</dbReference>
<accession>A0AAV6Y4I8</accession>
<feature type="region of interest" description="Disordered" evidence="1">
    <location>
        <begin position="58"/>
        <end position="87"/>
    </location>
</feature>
<keyword evidence="3" id="KW-1185">Reference proteome</keyword>
<organism evidence="2 3">
    <name type="scientific">Buddleja alternifolia</name>
    <dbReference type="NCBI Taxonomy" id="168488"/>
    <lineage>
        <taxon>Eukaryota</taxon>
        <taxon>Viridiplantae</taxon>
        <taxon>Streptophyta</taxon>
        <taxon>Embryophyta</taxon>
        <taxon>Tracheophyta</taxon>
        <taxon>Spermatophyta</taxon>
        <taxon>Magnoliopsida</taxon>
        <taxon>eudicotyledons</taxon>
        <taxon>Gunneridae</taxon>
        <taxon>Pentapetalae</taxon>
        <taxon>asterids</taxon>
        <taxon>lamiids</taxon>
        <taxon>Lamiales</taxon>
        <taxon>Scrophulariaceae</taxon>
        <taxon>Buddlejeae</taxon>
        <taxon>Buddleja</taxon>
    </lineage>
</organism>